<evidence type="ECO:0000256" key="2">
    <source>
        <dbReference type="ARBA" id="ARBA00022692"/>
    </source>
</evidence>
<dbReference type="InterPro" id="IPR052165">
    <property type="entry name" value="Membrane_assoc_protease"/>
</dbReference>
<feature type="chain" id="PRO_5034701102" description="NfeD-like C-terminal domain-containing protein" evidence="6">
    <location>
        <begin position="25"/>
        <end position="437"/>
    </location>
</feature>
<gene>
    <name evidence="10" type="ORF">BWZ43_07920</name>
</gene>
<dbReference type="InterPro" id="IPR012340">
    <property type="entry name" value="NA-bd_OB-fold"/>
</dbReference>
<proteinExistence type="predicted"/>
<dbReference type="GO" id="GO:0005886">
    <property type="term" value="C:plasma membrane"/>
    <property type="evidence" value="ECO:0007669"/>
    <property type="project" value="TreeGrafter"/>
</dbReference>
<dbReference type="Pfam" id="PF01957">
    <property type="entry name" value="NfeD"/>
    <property type="match status" value="1"/>
</dbReference>
<evidence type="ECO:0000259" key="8">
    <source>
        <dbReference type="Pfam" id="PF24961"/>
    </source>
</evidence>
<keyword evidence="11" id="KW-1185">Reference proteome</keyword>
<evidence type="ECO:0000256" key="5">
    <source>
        <dbReference type="SAM" id="Phobius"/>
    </source>
</evidence>
<evidence type="ECO:0000256" key="4">
    <source>
        <dbReference type="ARBA" id="ARBA00023136"/>
    </source>
</evidence>
<dbReference type="SUPFAM" id="SSF52096">
    <property type="entry name" value="ClpP/crotonase"/>
    <property type="match status" value="1"/>
</dbReference>
<dbReference type="SUPFAM" id="SSF141322">
    <property type="entry name" value="NfeD domain-like"/>
    <property type="match status" value="1"/>
</dbReference>
<feature type="signal peptide" evidence="6">
    <location>
        <begin position="1"/>
        <end position="24"/>
    </location>
</feature>
<dbReference type="RefSeq" id="WP_071976203.1">
    <property type="nucleotide sequence ID" value="NZ_CP065424.1"/>
</dbReference>
<dbReference type="AlphaFoldDB" id="A0A8E2IFC7"/>
<dbReference type="Proteomes" id="UP000189761">
    <property type="component" value="Unassembled WGS sequence"/>
</dbReference>
<feature type="transmembrane region" description="Helical" evidence="5">
    <location>
        <begin position="328"/>
        <end position="351"/>
    </location>
</feature>
<dbReference type="Gene3D" id="2.40.50.140">
    <property type="entry name" value="Nucleic acid-binding proteins"/>
    <property type="match status" value="1"/>
</dbReference>
<dbReference type="CDD" id="cd07021">
    <property type="entry name" value="Clp_protease_NfeD_like"/>
    <property type="match status" value="1"/>
</dbReference>
<dbReference type="InterPro" id="IPR056739">
    <property type="entry name" value="NfeD_membrane"/>
</dbReference>
<evidence type="ECO:0000259" key="7">
    <source>
        <dbReference type="Pfam" id="PF01957"/>
    </source>
</evidence>
<comment type="subcellular location">
    <subcellularLocation>
        <location evidence="1">Membrane</location>
        <topology evidence="1">Multi-pass membrane protein</topology>
    </subcellularLocation>
</comment>
<feature type="domain" description="NfeD integral membrane" evidence="8">
    <location>
        <begin position="236"/>
        <end position="349"/>
    </location>
</feature>
<sequence length="437" mass="46408">MKKALFILGSLLIIAGSLFFSASAESQSKKTVVVIPIEEEIEKGLQAFLKRAIDTAEDNYADLIVFDINTPGGAVNAASDIGKLLNSTDIKKIAFVNNKALSAGAYISLFADEIYMVPDATMGAAAVINQQGNTAGEKAESAWKAAMNAAAKQHGRDPIYAEAMADKDIDLPKLDAGKGKLLTLTSEQAVEVGYSEGTFKNLSELLKHIGYDNALIEHVDLSFAEKIARFLTNPIVVPILLSIASLGLVVELYSPGFGIPGTMGLTALLLFFYGHLVAGLAGYESLILFIIGIVLIIAEFFLPGAIAGILGAAAIIGSLLIAGGNIFYMGISIIIAVLVAIIGMIIMVKVLGKRMKIFKKIVLSDSTSTEKGYVSNENRVELIGRTGLTITPLRPAGTITIDDERIDVVSEGGYIDNGQSVKVIKVEGSRIVVRLDK</sequence>
<organism evidence="10 11">
    <name type="scientific">Heyndrickxia oleronia</name>
    <dbReference type="NCBI Taxonomy" id="38875"/>
    <lineage>
        <taxon>Bacteria</taxon>
        <taxon>Bacillati</taxon>
        <taxon>Bacillota</taxon>
        <taxon>Bacilli</taxon>
        <taxon>Bacillales</taxon>
        <taxon>Bacillaceae</taxon>
        <taxon>Heyndrickxia</taxon>
    </lineage>
</organism>
<evidence type="ECO:0000313" key="11">
    <source>
        <dbReference type="Proteomes" id="UP000189761"/>
    </source>
</evidence>
<reference evidence="10 11" key="1">
    <citation type="submission" date="2017-01" db="EMBL/GenBank/DDBJ databases">
        <title>Draft genome sequence of Bacillus oleronius.</title>
        <authorList>
            <person name="Allam M."/>
        </authorList>
    </citation>
    <scope>NUCLEOTIDE SEQUENCE [LARGE SCALE GENOMIC DNA]</scope>
    <source>
        <strain evidence="10 11">DSM 9356</strain>
    </source>
</reference>
<evidence type="ECO:0000313" key="10">
    <source>
        <dbReference type="EMBL" id="OOP68896.1"/>
    </source>
</evidence>
<evidence type="ECO:0008006" key="12">
    <source>
        <dbReference type="Google" id="ProtNLM"/>
    </source>
</evidence>
<protein>
    <recommendedName>
        <fullName evidence="12">NfeD-like C-terminal domain-containing protein</fullName>
    </recommendedName>
</protein>
<feature type="domain" description="NfeD-like C-terminal" evidence="7">
    <location>
        <begin position="381"/>
        <end position="434"/>
    </location>
</feature>
<keyword evidence="3 5" id="KW-1133">Transmembrane helix</keyword>
<evidence type="ECO:0000259" key="9">
    <source>
        <dbReference type="Pfam" id="PF25145"/>
    </source>
</evidence>
<accession>A0A8E2IFC7</accession>
<dbReference type="EMBL" id="MTLA01000074">
    <property type="protein sequence ID" value="OOP68896.1"/>
    <property type="molecule type" value="Genomic_DNA"/>
</dbReference>
<keyword evidence="4 5" id="KW-0472">Membrane</keyword>
<name>A0A8E2IFC7_9BACI</name>
<dbReference type="InterPro" id="IPR029045">
    <property type="entry name" value="ClpP/crotonase-like_dom_sf"/>
</dbReference>
<comment type="caution">
    <text evidence="10">The sequence shown here is derived from an EMBL/GenBank/DDBJ whole genome shotgun (WGS) entry which is preliminary data.</text>
</comment>
<evidence type="ECO:0000256" key="1">
    <source>
        <dbReference type="ARBA" id="ARBA00004141"/>
    </source>
</evidence>
<dbReference type="PANTHER" id="PTHR33507">
    <property type="entry name" value="INNER MEMBRANE PROTEIN YBBJ"/>
    <property type="match status" value="1"/>
</dbReference>
<dbReference type="Pfam" id="PF25145">
    <property type="entry name" value="NfeD1b_N"/>
    <property type="match status" value="1"/>
</dbReference>
<keyword evidence="6" id="KW-0732">Signal</keyword>
<feature type="domain" description="NfeD1b N-terminal" evidence="9">
    <location>
        <begin position="31"/>
        <end position="218"/>
    </location>
</feature>
<evidence type="ECO:0000256" key="6">
    <source>
        <dbReference type="SAM" id="SignalP"/>
    </source>
</evidence>
<dbReference type="Pfam" id="PF24961">
    <property type="entry name" value="NfeD_membrane"/>
    <property type="match status" value="1"/>
</dbReference>
<feature type="transmembrane region" description="Helical" evidence="5">
    <location>
        <begin position="230"/>
        <end position="250"/>
    </location>
</feature>
<dbReference type="Gene3D" id="3.90.226.10">
    <property type="entry name" value="2-enoyl-CoA Hydratase, Chain A, domain 1"/>
    <property type="match status" value="1"/>
</dbReference>
<dbReference type="InterPro" id="IPR002810">
    <property type="entry name" value="NfeD-like_C"/>
</dbReference>
<keyword evidence="2 5" id="KW-0812">Transmembrane</keyword>
<feature type="transmembrane region" description="Helical" evidence="5">
    <location>
        <begin position="305"/>
        <end position="322"/>
    </location>
</feature>
<feature type="transmembrane region" description="Helical" evidence="5">
    <location>
        <begin position="257"/>
        <end position="274"/>
    </location>
</feature>
<dbReference type="InterPro" id="IPR056738">
    <property type="entry name" value="NfeD1b_N"/>
</dbReference>
<evidence type="ECO:0000256" key="3">
    <source>
        <dbReference type="ARBA" id="ARBA00022989"/>
    </source>
</evidence>
<dbReference type="PANTHER" id="PTHR33507:SF3">
    <property type="entry name" value="INNER MEMBRANE PROTEIN YBBJ"/>
    <property type="match status" value="1"/>
</dbReference>